<keyword evidence="1" id="KW-1133">Transmembrane helix</keyword>
<name>A0A1F6TSJ3_9PROT</name>
<comment type="caution">
    <text evidence="3">The sequence shown here is derived from an EMBL/GenBank/DDBJ whole genome shotgun (WGS) entry which is preliminary data.</text>
</comment>
<dbReference type="Proteomes" id="UP000178885">
    <property type="component" value="Unassembled WGS sequence"/>
</dbReference>
<dbReference type="STRING" id="1817760.A2151_05280"/>
<keyword evidence="1" id="KW-0812">Transmembrane</keyword>
<dbReference type="InterPro" id="IPR005530">
    <property type="entry name" value="SPW"/>
</dbReference>
<evidence type="ECO:0000313" key="4">
    <source>
        <dbReference type="Proteomes" id="UP000178885"/>
    </source>
</evidence>
<evidence type="ECO:0000256" key="1">
    <source>
        <dbReference type="SAM" id="Phobius"/>
    </source>
</evidence>
<accession>A0A1F6TSJ3</accession>
<proteinExistence type="predicted"/>
<evidence type="ECO:0000259" key="2">
    <source>
        <dbReference type="Pfam" id="PF03779"/>
    </source>
</evidence>
<sequence>MTRKRRRDWAMLASGIWLLLSPFVLQYGDFAGKAALNSYVLGIGLAVFATAALLRPRMWEDWANLVLGVWLILSPFALSFEAEAIARWNHIVLGILICADALWVIFRRRIGKTPT</sequence>
<gene>
    <name evidence="3" type="ORF">A2151_05280</name>
</gene>
<organism evidence="3 4">
    <name type="scientific">Candidatus Muproteobacteria bacterium RBG_16_65_34</name>
    <dbReference type="NCBI Taxonomy" id="1817760"/>
    <lineage>
        <taxon>Bacteria</taxon>
        <taxon>Pseudomonadati</taxon>
        <taxon>Pseudomonadota</taxon>
        <taxon>Candidatus Muproteobacteria</taxon>
    </lineage>
</organism>
<feature type="transmembrane region" description="Helical" evidence="1">
    <location>
        <begin position="62"/>
        <end position="80"/>
    </location>
</feature>
<evidence type="ECO:0000313" key="3">
    <source>
        <dbReference type="EMBL" id="OGI48042.1"/>
    </source>
</evidence>
<dbReference type="Pfam" id="PF03779">
    <property type="entry name" value="SPW"/>
    <property type="match status" value="1"/>
</dbReference>
<reference evidence="3 4" key="1">
    <citation type="journal article" date="2016" name="Nat. Commun.">
        <title>Thousands of microbial genomes shed light on interconnected biogeochemical processes in an aquifer system.</title>
        <authorList>
            <person name="Anantharaman K."/>
            <person name="Brown C.T."/>
            <person name="Hug L.A."/>
            <person name="Sharon I."/>
            <person name="Castelle C.J."/>
            <person name="Probst A.J."/>
            <person name="Thomas B.C."/>
            <person name="Singh A."/>
            <person name="Wilkins M.J."/>
            <person name="Karaoz U."/>
            <person name="Brodie E.L."/>
            <person name="Williams K.H."/>
            <person name="Hubbard S.S."/>
            <person name="Banfield J.F."/>
        </authorList>
    </citation>
    <scope>NUCLEOTIDE SEQUENCE [LARGE SCALE GENOMIC DNA]</scope>
</reference>
<feature type="transmembrane region" description="Helical" evidence="1">
    <location>
        <begin position="36"/>
        <end position="55"/>
    </location>
</feature>
<protein>
    <recommendedName>
        <fullName evidence="2">SPW repeat-containing integral membrane domain-containing protein</fullName>
    </recommendedName>
</protein>
<keyword evidence="1" id="KW-0472">Membrane</keyword>
<dbReference type="EMBL" id="MFSU01000039">
    <property type="protein sequence ID" value="OGI48042.1"/>
    <property type="molecule type" value="Genomic_DNA"/>
</dbReference>
<dbReference type="AlphaFoldDB" id="A0A1F6TSJ3"/>
<feature type="domain" description="SPW repeat-containing integral membrane" evidence="2">
    <location>
        <begin position="7"/>
        <end position="101"/>
    </location>
</feature>
<feature type="transmembrane region" description="Helical" evidence="1">
    <location>
        <begin position="86"/>
        <end position="106"/>
    </location>
</feature>